<reference evidence="1" key="1">
    <citation type="submission" date="2022-10" db="EMBL/GenBank/DDBJ databases">
        <title>Puccinia triticina Genome sequencing and assembly.</title>
        <authorList>
            <person name="Li C."/>
        </authorList>
    </citation>
    <scope>NUCLEOTIDE SEQUENCE</scope>
    <source>
        <strain evidence="1">Pt15</strain>
    </source>
</reference>
<dbReference type="PANTHER" id="PTHR21535:SF51">
    <property type="entry name" value="MANGANESE RESISTANCE PROTEIN MNR2"/>
    <property type="match status" value="1"/>
</dbReference>
<dbReference type="RefSeq" id="XP_053028842.1">
    <property type="nucleotide sequence ID" value="XM_053164876.1"/>
</dbReference>
<protein>
    <submittedName>
        <fullName evidence="1">Uncharacterized protein</fullName>
    </submittedName>
</protein>
<dbReference type="InterPro" id="IPR045861">
    <property type="entry name" value="CorA_cytoplasmic_dom"/>
</dbReference>
<dbReference type="Gene3D" id="3.30.460.20">
    <property type="entry name" value="CorA soluble domain-like"/>
    <property type="match status" value="1"/>
</dbReference>
<dbReference type="GeneID" id="77805771"/>
<keyword evidence="2" id="KW-1185">Reference proteome</keyword>
<dbReference type="Proteomes" id="UP001164743">
    <property type="component" value="Chromosome 18A"/>
</dbReference>
<organism evidence="1 2">
    <name type="scientific">Puccinia triticina</name>
    <dbReference type="NCBI Taxonomy" id="208348"/>
    <lineage>
        <taxon>Eukaryota</taxon>
        <taxon>Fungi</taxon>
        <taxon>Dikarya</taxon>
        <taxon>Basidiomycota</taxon>
        <taxon>Pucciniomycotina</taxon>
        <taxon>Pucciniomycetes</taxon>
        <taxon>Pucciniales</taxon>
        <taxon>Pucciniaceae</taxon>
        <taxon>Puccinia</taxon>
    </lineage>
</organism>
<name>A0ABY7DAD5_9BASI</name>
<dbReference type="EMBL" id="CP110438">
    <property type="protein sequence ID" value="WAQ93287.1"/>
    <property type="molecule type" value="Genomic_DNA"/>
</dbReference>
<accession>A0ABY7DAD5</accession>
<evidence type="ECO:0000313" key="1">
    <source>
        <dbReference type="EMBL" id="WAQ93287.1"/>
    </source>
</evidence>
<gene>
    <name evidence="1" type="ORF">PtA15_18A347</name>
</gene>
<dbReference type="PANTHER" id="PTHR21535">
    <property type="entry name" value="MAGNESIUM AND COBALT TRANSPORT PROTEIN/MITOCHONDRIAL IMPORT INNER MEMBRANE TRANSLOCASE SUBUNIT TIM8"/>
    <property type="match status" value="1"/>
</dbReference>
<sequence>MFLGPQFPRWWRHILLNPSSTHSPHQKSMYKSTTDPLKTPPPHISTVTSITIPAPAVTLVRLLVTKNAKPCWGMLLCLDDDTKASTWWLKVLLPTDQEMKLLSKVFGIHPLTTKDILMEETRKKIELFRNYYLVCFCLFDKDPYSPMYLKPLNIYIILFRKGTLLPIYSQMLNQSGQEDSNSQVLPNLFVKILSSYSVLEVPTGSEIKLEKLATVSKRISVGAASWRLRS</sequence>
<dbReference type="SUPFAM" id="SSF143865">
    <property type="entry name" value="CorA soluble domain-like"/>
    <property type="match status" value="1"/>
</dbReference>
<evidence type="ECO:0000313" key="2">
    <source>
        <dbReference type="Proteomes" id="UP001164743"/>
    </source>
</evidence>
<proteinExistence type="predicted"/>